<keyword evidence="14" id="KW-1185">Reference proteome</keyword>
<name>A0A9X6RLL7_HYPEX</name>
<evidence type="ECO:0000256" key="9">
    <source>
        <dbReference type="RuleBase" id="RU000688"/>
    </source>
</evidence>
<feature type="domain" description="G-protein coupled receptors family 1 profile" evidence="12">
    <location>
        <begin position="25"/>
        <end position="337"/>
    </location>
</feature>
<accession>A0A9X6RLL7</accession>
<dbReference type="GO" id="GO:0004930">
    <property type="term" value="F:G protein-coupled receptor activity"/>
    <property type="evidence" value="ECO:0007669"/>
    <property type="project" value="UniProtKB-KW"/>
</dbReference>
<evidence type="ECO:0000256" key="10">
    <source>
        <dbReference type="SAM" id="MobiDB-lite"/>
    </source>
</evidence>
<evidence type="ECO:0000256" key="3">
    <source>
        <dbReference type="ARBA" id="ARBA00022692"/>
    </source>
</evidence>
<dbReference type="Pfam" id="PF00001">
    <property type="entry name" value="7tm_1"/>
    <property type="match status" value="1"/>
</dbReference>
<comment type="similarity">
    <text evidence="9">Belongs to the G-protein coupled receptor 1 family.</text>
</comment>
<gene>
    <name evidence="13" type="ORF">BV898_16226</name>
</gene>
<evidence type="ECO:0000256" key="1">
    <source>
        <dbReference type="ARBA" id="ARBA00004651"/>
    </source>
</evidence>
<evidence type="ECO:0000256" key="7">
    <source>
        <dbReference type="ARBA" id="ARBA00023170"/>
    </source>
</evidence>
<dbReference type="PROSITE" id="PS50262">
    <property type="entry name" value="G_PROTEIN_RECEP_F1_2"/>
    <property type="match status" value="1"/>
</dbReference>
<reference evidence="14" key="1">
    <citation type="submission" date="2017-01" db="EMBL/GenBank/DDBJ databases">
        <title>Comparative genomics of anhydrobiosis in the tardigrade Hypsibius dujardini.</title>
        <authorList>
            <person name="Yoshida Y."/>
            <person name="Koutsovoulos G."/>
            <person name="Laetsch D."/>
            <person name="Stevens L."/>
            <person name="Kumar S."/>
            <person name="Horikawa D."/>
            <person name="Ishino K."/>
            <person name="Komine S."/>
            <person name="Tomita M."/>
            <person name="Blaxter M."/>
            <person name="Arakawa K."/>
        </authorList>
    </citation>
    <scope>NUCLEOTIDE SEQUENCE [LARGE SCALE GENOMIC DNA]</scope>
    <source>
        <strain evidence="14">Z151</strain>
    </source>
</reference>
<evidence type="ECO:0000256" key="6">
    <source>
        <dbReference type="ARBA" id="ARBA00023136"/>
    </source>
</evidence>
<dbReference type="PROSITE" id="PS00237">
    <property type="entry name" value="G_PROTEIN_RECEP_F1_1"/>
    <property type="match status" value="1"/>
</dbReference>
<dbReference type="PRINTS" id="PR00237">
    <property type="entry name" value="GPCRRHODOPSN"/>
</dbReference>
<evidence type="ECO:0000313" key="13">
    <source>
        <dbReference type="EMBL" id="OWA51756.1"/>
    </source>
</evidence>
<sequence>MITFRNPLHPYVHELTDFATANSTNETLVVVPIAPELFLETHVGWMIVTALVIGTAALIGTLGNVLALRTCGNVLSSTLLGGHGGAVAGRRVLMENADLCEWIASFCAPACMSSMWNMCAISMNRYVLICKPHLYPRIYTFKSSILCCVGIWLLAHLLCMPNHVGWGRHRFSYEYYICTFDIVTHTYGIFYIMTGVIIPLVGVLFGYTAIFMKVHSVKKQIRNHQQSLLVGNKRVSIPTTPGGAVVVAGTATEEGAPNGVADTATEKPKKRPQKPGFTVDDVKLAKTLFAAFLIFLICWLPFAIFVVSHDPDEIPRWLYVIAIIMAHGNSAVNPILYGLTNERFRDGYRTILGLDRRAVGDKNIAAKRSMTYGHGLLPDTNSAGASIRTHSRRESAV</sequence>
<proteinExistence type="inferred from homology"/>
<dbReference type="Gene3D" id="1.20.1070.10">
    <property type="entry name" value="Rhodopsin 7-helix transmembrane proteins"/>
    <property type="match status" value="1"/>
</dbReference>
<feature type="transmembrane region" description="Helical" evidence="11">
    <location>
        <begin position="45"/>
        <end position="67"/>
    </location>
</feature>
<evidence type="ECO:0000256" key="4">
    <source>
        <dbReference type="ARBA" id="ARBA00022989"/>
    </source>
</evidence>
<keyword evidence="6 11" id="KW-0472">Membrane</keyword>
<comment type="subcellular location">
    <subcellularLocation>
        <location evidence="1">Cell membrane</location>
        <topology evidence="1">Multi-pass membrane protein</topology>
    </subcellularLocation>
</comment>
<evidence type="ECO:0000256" key="8">
    <source>
        <dbReference type="ARBA" id="ARBA00023224"/>
    </source>
</evidence>
<keyword evidence="8 9" id="KW-0807">Transducer</keyword>
<keyword evidence="3 9" id="KW-0812">Transmembrane</keyword>
<dbReference type="PANTHER" id="PTHR24228">
    <property type="entry name" value="B2 BRADYKININ RECEPTOR/ANGIOTENSIN II RECEPTOR"/>
    <property type="match status" value="1"/>
</dbReference>
<dbReference type="GO" id="GO:0005886">
    <property type="term" value="C:plasma membrane"/>
    <property type="evidence" value="ECO:0007669"/>
    <property type="project" value="UniProtKB-SubCell"/>
</dbReference>
<organism evidence="13 14">
    <name type="scientific">Hypsibius exemplaris</name>
    <name type="common">Freshwater tardigrade</name>
    <dbReference type="NCBI Taxonomy" id="2072580"/>
    <lineage>
        <taxon>Eukaryota</taxon>
        <taxon>Metazoa</taxon>
        <taxon>Ecdysozoa</taxon>
        <taxon>Tardigrada</taxon>
        <taxon>Eutardigrada</taxon>
        <taxon>Parachela</taxon>
        <taxon>Hypsibioidea</taxon>
        <taxon>Hypsibiidae</taxon>
        <taxon>Hypsibius</taxon>
    </lineage>
</organism>
<dbReference type="CDD" id="cd00637">
    <property type="entry name" value="7tm_classA_rhodopsin-like"/>
    <property type="match status" value="1"/>
</dbReference>
<protein>
    <submittedName>
        <fullName evidence="13">G-protein coupled receptor moody</fullName>
    </submittedName>
</protein>
<feature type="transmembrane region" description="Helical" evidence="11">
    <location>
        <begin position="317"/>
        <end position="339"/>
    </location>
</feature>
<feature type="region of interest" description="Disordered" evidence="10">
    <location>
        <begin position="254"/>
        <end position="275"/>
    </location>
</feature>
<keyword evidence="4 11" id="KW-1133">Transmembrane helix</keyword>
<comment type="caution">
    <text evidence="13">The sequence shown here is derived from an EMBL/GenBank/DDBJ whole genome shotgun (WGS) entry which is preliminary data.</text>
</comment>
<feature type="transmembrane region" description="Helical" evidence="11">
    <location>
        <begin position="139"/>
        <end position="158"/>
    </location>
</feature>
<evidence type="ECO:0000259" key="12">
    <source>
        <dbReference type="PROSITE" id="PS50262"/>
    </source>
</evidence>
<feature type="transmembrane region" description="Helical" evidence="11">
    <location>
        <begin position="284"/>
        <end position="305"/>
    </location>
</feature>
<dbReference type="InterPro" id="IPR017452">
    <property type="entry name" value="GPCR_Rhodpsn_7TM"/>
</dbReference>
<evidence type="ECO:0000313" key="14">
    <source>
        <dbReference type="Proteomes" id="UP000192578"/>
    </source>
</evidence>
<evidence type="ECO:0000256" key="5">
    <source>
        <dbReference type="ARBA" id="ARBA00023040"/>
    </source>
</evidence>
<evidence type="ECO:0000256" key="2">
    <source>
        <dbReference type="ARBA" id="ARBA00022475"/>
    </source>
</evidence>
<feature type="transmembrane region" description="Helical" evidence="11">
    <location>
        <begin position="189"/>
        <end position="212"/>
    </location>
</feature>
<dbReference type="EMBL" id="MTYJ01000238">
    <property type="protein sequence ID" value="OWA51756.1"/>
    <property type="molecule type" value="Genomic_DNA"/>
</dbReference>
<keyword evidence="2" id="KW-1003">Cell membrane</keyword>
<dbReference type="InterPro" id="IPR000276">
    <property type="entry name" value="GPCR_Rhodpsn"/>
</dbReference>
<dbReference type="OrthoDB" id="10044919at2759"/>
<dbReference type="PANTHER" id="PTHR24228:SF75">
    <property type="entry name" value="G-PROTEIN COUPLED RECEPTORS FAMILY 1 PROFILE DOMAIN-CONTAINING PROTEIN"/>
    <property type="match status" value="1"/>
</dbReference>
<dbReference type="Proteomes" id="UP000192578">
    <property type="component" value="Unassembled WGS sequence"/>
</dbReference>
<dbReference type="SUPFAM" id="SSF81321">
    <property type="entry name" value="Family A G protein-coupled receptor-like"/>
    <property type="match status" value="1"/>
</dbReference>
<keyword evidence="7 9" id="KW-0675">Receptor</keyword>
<keyword evidence="5 9" id="KW-0297">G-protein coupled receptor</keyword>
<dbReference type="AlphaFoldDB" id="A0A9X6RLL7"/>
<evidence type="ECO:0000256" key="11">
    <source>
        <dbReference type="SAM" id="Phobius"/>
    </source>
</evidence>